<dbReference type="EMBL" id="CP029190">
    <property type="protein sequence ID" value="QES48734.1"/>
    <property type="molecule type" value="Genomic_DNA"/>
</dbReference>
<protein>
    <submittedName>
        <fullName evidence="1">Uncharacterized protein</fullName>
    </submittedName>
</protein>
<evidence type="ECO:0000313" key="2">
    <source>
        <dbReference type="Proteomes" id="UP000325211"/>
    </source>
</evidence>
<evidence type="ECO:0000313" key="1">
    <source>
        <dbReference type="EMBL" id="QES48734.1"/>
    </source>
</evidence>
<organism evidence="1 2">
    <name type="scientific">Streptomyces venezuelae</name>
    <dbReference type="NCBI Taxonomy" id="54571"/>
    <lineage>
        <taxon>Bacteria</taxon>
        <taxon>Bacillati</taxon>
        <taxon>Actinomycetota</taxon>
        <taxon>Actinomycetes</taxon>
        <taxon>Kitasatosporales</taxon>
        <taxon>Streptomycetaceae</taxon>
        <taxon>Streptomyces</taxon>
    </lineage>
</organism>
<proteinExistence type="predicted"/>
<reference evidence="1 2" key="1">
    <citation type="submission" date="2018-05" db="EMBL/GenBank/DDBJ databases">
        <title>Streptomyces venezuelae.</title>
        <authorList>
            <person name="Kim W."/>
            <person name="Lee N."/>
            <person name="Cho B.-K."/>
        </authorList>
    </citation>
    <scope>NUCLEOTIDE SEQUENCE [LARGE SCALE GENOMIC DNA]</scope>
    <source>
        <strain evidence="1 2">ATCC 21782</strain>
    </source>
</reference>
<dbReference type="Proteomes" id="UP000325211">
    <property type="component" value="Chromosome"/>
</dbReference>
<sequence>MPTEQERLTVTQGVALVLDGDLEGARARLSEVDFGVESLTDAVSGRRYAEVADAADRTDGANRGWGRVYVDLGAKPSWIVQVPHPVADQETERLGARVLRGTPGGVMVLAGAHRTAGEGDAADVAHRTDSVFHSVIDELMKRRLPGIQLHGFANESFPEFDAVVSTGAGDRAVSDSKILSRELTEEGLEVCRTYARKCKLSGKSNEQGLVAAEERLRFLHVELARRIRTDDDRLNDVTEAIRVLTRRWAES</sequence>
<accession>A0A5P2D0S8</accession>
<name>A0A5P2D0S8_STRVZ</name>
<dbReference type="AlphaFoldDB" id="A0A5P2D0S8"/>
<gene>
    <name evidence="1" type="ORF">DEJ50_13780</name>
</gene>